<dbReference type="PANTHER" id="PTHR10942:SF0">
    <property type="entry name" value="LEISHMANOLYSIN-LIKE PEPTIDASE"/>
    <property type="match status" value="1"/>
</dbReference>
<evidence type="ECO:0000256" key="2">
    <source>
        <dbReference type="ARBA" id="ARBA00022670"/>
    </source>
</evidence>
<dbReference type="GO" id="GO:0006508">
    <property type="term" value="P:proteolysis"/>
    <property type="evidence" value="ECO:0007669"/>
    <property type="project" value="UniProtKB-KW"/>
</dbReference>
<protein>
    <recommendedName>
        <fullName evidence="7 10">Leishmanolysin-like peptidase</fullName>
        <ecNumber evidence="10">3.4.24.-</ecNumber>
    </recommendedName>
</protein>
<dbReference type="OrthoDB" id="527990at2759"/>
<evidence type="ECO:0000313" key="12">
    <source>
        <dbReference type="EMBL" id="GBP23417.1"/>
    </source>
</evidence>
<dbReference type="EMBL" id="BGZK01000150">
    <property type="protein sequence ID" value="GBP23417.1"/>
    <property type="molecule type" value="Genomic_DNA"/>
</dbReference>
<dbReference type="Pfam" id="PF01457">
    <property type="entry name" value="Peptidase_M8"/>
    <property type="match status" value="1"/>
</dbReference>
<keyword evidence="5 9" id="KW-0862">Zinc</keyword>
<feature type="signal peptide" evidence="10">
    <location>
        <begin position="1"/>
        <end position="19"/>
    </location>
</feature>
<evidence type="ECO:0000256" key="4">
    <source>
        <dbReference type="ARBA" id="ARBA00022801"/>
    </source>
</evidence>
<dbReference type="STRING" id="151549.A0A4C1UBD0"/>
<evidence type="ECO:0000256" key="10">
    <source>
        <dbReference type="RuleBase" id="RU366077"/>
    </source>
</evidence>
<feature type="binding site" evidence="9">
    <location>
        <position position="97"/>
    </location>
    <ligand>
        <name>Zn(2+)</name>
        <dbReference type="ChEBI" id="CHEBI:29105"/>
        <note>catalytic</note>
    </ligand>
</feature>
<comment type="caution">
    <text evidence="12">The sequence shown here is derived from an EMBL/GenBank/DDBJ whole genome shotgun (WGS) entry which is preliminary data.</text>
</comment>
<evidence type="ECO:0000256" key="3">
    <source>
        <dbReference type="ARBA" id="ARBA00022723"/>
    </source>
</evidence>
<feature type="binding site" evidence="9">
    <location>
        <position position="101"/>
    </location>
    <ligand>
        <name>Zn(2+)</name>
        <dbReference type="ChEBI" id="CHEBI:29105"/>
        <note>catalytic</note>
    </ligand>
</feature>
<reference evidence="12 13" key="1">
    <citation type="journal article" date="2019" name="Commun. Biol.">
        <title>The bagworm genome reveals a unique fibroin gene that provides high tensile strength.</title>
        <authorList>
            <person name="Kono N."/>
            <person name="Nakamura H."/>
            <person name="Ohtoshi R."/>
            <person name="Tomita M."/>
            <person name="Numata K."/>
            <person name="Arakawa K."/>
        </authorList>
    </citation>
    <scope>NUCLEOTIDE SEQUENCE [LARGE SCALE GENOMIC DNA]</scope>
</reference>
<evidence type="ECO:0000256" key="11">
    <source>
        <dbReference type="SAM" id="MobiDB-lite"/>
    </source>
</evidence>
<evidence type="ECO:0000256" key="6">
    <source>
        <dbReference type="ARBA" id="ARBA00023049"/>
    </source>
</evidence>
<keyword evidence="13" id="KW-1185">Reference proteome</keyword>
<dbReference type="Gene3D" id="3.10.170.20">
    <property type="match status" value="1"/>
</dbReference>
<dbReference type="InterPro" id="IPR001577">
    <property type="entry name" value="Peptidase_M8"/>
</dbReference>
<evidence type="ECO:0000256" key="8">
    <source>
        <dbReference type="PIRSR" id="PIRSR601577-1"/>
    </source>
</evidence>
<name>A0A4C1UBD0_EUMVA</name>
<dbReference type="GO" id="GO:0004222">
    <property type="term" value="F:metalloendopeptidase activity"/>
    <property type="evidence" value="ECO:0007669"/>
    <property type="project" value="UniProtKB-UniRule"/>
</dbReference>
<proteinExistence type="inferred from homology"/>
<comment type="cofactor">
    <cofactor evidence="9 10">
        <name>Zn(2+)</name>
        <dbReference type="ChEBI" id="CHEBI:29105"/>
    </cofactor>
    <text evidence="9 10">Binds 1 zinc ion per subunit.</text>
</comment>
<keyword evidence="2 10" id="KW-0645">Protease</keyword>
<dbReference type="Proteomes" id="UP000299102">
    <property type="component" value="Unassembled WGS sequence"/>
</dbReference>
<evidence type="ECO:0000256" key="7">
    <source>
        <dbReference type="ARBA" id="ARBA00039717"/>
    </source>
</evidence>
<dbReference type="AlphaFoldDB" id="A0A4C1UBD0"/>
<gene>
    <name evidence="12" type="primary">Invadolysin</name>
    <name evidence="12" type="ORF">EVAR_22276_1</name>
</gene>
<keyword evidence="3 9" id="KW-0479">Metal-binding</keyword>
<evidence type="ECO:0000313" key="13">
    <source>
        <dbReference type="Proteomes" id="UP000299102"/>
    </source>
</evidence>
<sequence>MKYPSRLLFLLTFFFSLSAEFSIEESEPLGVTDTDFVLYVSAVETERCRRGLTVAYASHCQQEAALDRPVAGHANFCPGELSTKYRELPSLLATVKHEMLHALGFSASLYAFYRSCAAAVSLLLGRIGRWSGREIARSALSLSHARLRRNAIMSHAFSDDDGEPLTPRRPDTGNPPLDEELQIHKWSDRVVRNVTRKRWMIRGGYIERTFNMIVTPRVVKEHDTQLTHIYKQASRPHVLGERVVIEVHVDVAMGLWPTYDVYVKLCKQL</sequence>
<keyword evidence="4 10" id="KW-0378">Hydrolase</keyword>
<dbReference type="GO" id="GO:0046872">
    <property type="term" value="F:metal ion binding"/>
    <property type="evidence" value="ECO:0007669"/>
    <property type="project" value="UniProtKB-KW"/>
</dbReference>
<evidence type="ECO:0000256" key="1">
    <source>
        <dbReference type="ARBA" id="ARBA00005860"/>
    </source>
</evidence>
<dbReference type="PANTHER" id="PTHR10942">
    <property type="entry name" value="LEISHMANOLYSIN-LIKE PEPTIDASE"/>
    <property type="match status" value="1"/>
</dbReference>
<feature type="region of interest" description="Disordered" evidence="11">
    <location>
        <begin position="157"/>
        <end position="178"/>
    </location>
</feature>
<dbReference type="SUPFAM" id="SSF55486">
    <property type="entry name" value="Metalloproteases ('zincins'), catalytic domain"/>
    <property type="match status" value="1"/>
</dbReference>
<dbReference type="GO" id="GO:0007155">
    <property type="term" value="P:cell adhesion"/>
    <property type="evidence" value="ECO:0007669"/>
    <property type="project" value="InterPro"/>
</dbReference>
<comment type="similarity">
    <text evidence="1 10">Belongs to the peptidase M8 family.</text>
</comment>
<evidence type="ECO:0000256" key="9">
    <source>
        <dbReference type="PIRSR" id="PIRSR601577-2"/>
    </source>
</evidence>
<dbReference type="GO" id="GO:0005737">
    <property type="term" value="C:cytoplasm"/>
    <property type="evidence" value="ECO:0007669"/>
    <property type="project" value="TreeGrafter"/>
</dbReference>
<dbReference type="GO" id="GO:0016020">
    <property type="term" value="C:membrane"/>
    <property type="evidence" value="ECO:0007669"/>
    <property type="project" value="InterPro"/>
</dbReference>
<accession>A0A4C1UBD0</accession>
<keyword evidence="10" id="KW-0732">Signal</keyword>
<feature type="chain" id="PRO_5023976051" description="Leishmanolysin-like peptidase" evidence="10">
    <location>
        <begin position="20"/>
        <end position="269"/>
    </location>
</feature>
<feature type="active site" evidence="8">
    <location>
        <position position="98"/>
    </location>
</feature>
<dbReference type="EC" id="3.4.24.-" evidence="10"/>
<evidence type="ECO:0000256" key="5">
    <source>
        <dbReference type="ARBA" id="ARBA00022833"/>
    </source>
</evidence>
<organism evidence="12 13">
    <name type="scientific">Eumeta variegata</name>
    <name type="common">Bagworm moth</name>
    <name type="synonym">Eumeta japonica</name>
    <dbReference type="NCBI Taxonomy" id="151549"/>
    <lineage>
        <taxon>Eukaryota</taxon>
        <taxon>Metazoa</taxon>
        <taxon>Ecdysozoa</taxon>
        <taxon>Arthropoda</taxon>
        <taxon>Hexapoda</taxon>
        <taxon>Insecta</taxon>
        <taxon>Pterygota</taxon>
        <taxon>Neoptera</taxon>
        <taxon>Endopterygota</taxon>
        <taxon>Lepidoptera</taxon>
        <taxon>Glossata</taxon>
        <taxon>Ditrysia</taxon>
        <taxon>Tineoidea</taxon>
        <taxon>Psychidae</taxon>
        <taxon>Oiketicinae</taxon>
        <taxon>Eumeta</taxon>
    </lineage>
</organism>
<keyword evidence="6 9" id="KW-0482">Metalloprotease</keyword>